<proteinExistence type="inferred from homology"/>
<dbReference type="PROSITE" id="PS50082">
    <property type="entry name" value="WD_REPEATS_2"/>
    <property type="match status" value="2"/>
</dbReference>
<comment type="subcellular location">
    <subcellularLocation>
        <location evidence="1">Cytoplasm</location>
    </subcellularLocation>
</comment>
<organism evidence="11 12">
    <name type="scientific">Coccomyxa viridis</name>
    <dbReference type="NCBI Taxonomy" id="1274662"/>
    <lineage>
        <taxon>Eukaryota</taxon>
        <taxon>Viridiplantae</taxon>
        <taxon>Chlorophyta</taxon>
        <taxon>core chlorophytes</taxon>
        <taxon>Trebouxiophyceae</taxon>
        <taxon>Trebouxiophyceae incertae sedis</taxon>
        <taxon>Coccomyxaceae</taxon>
        <taxon>Coccomyxa</taxon>
    </lineage>
</organism>
<comment type="similarity">
    <text evidence="6">Belongs to the WD repeat WDR6 family.</text>
</comment>
<feature type="repeat" description="WD" evidence="7">
    <location>
        <begin position="144"/>
        <end position="177"/>
    </location>
</feature>
<evidence type="ECO:0000313" key="12">
    <source>
        <dbReference type="Proteomes" id="UP001497392"/>
    </source>
</evidence>
<feature type="region of interest" description="Disordered" evidence="8">
    <location>
        <begin position="1399"/>
        <end position="1419"/>
    </location>
</feature>
<feature type="region of interest" description="Disordered" evidence="8">
    <location>
        <begin position="639"/>
        <end position="727"/>
    </location>
</feature>
<evidence type="ECO:0000256" key="7">
    <source>
        <dbReference type="PROSITE-ProRule" id="PRU00221"/>
    </source>
</evidence>
<keyword evidence="2" id="KW-0963">Cytoplasm</keyword>
<reference evidence="11 12" key="1">
    <citation type="submission" date="2024-06" db="EMBL/GenBank/DDBJ databases">
        <authorList>
            <person name="Kraege A."/>
            <person name="Thomma B."/>
        </authorList>
    </citation>
    <scope>NUCLEOTIDE SEQUENCE [LARGE SCALE GENOMIC DNA]</scope>
</reference>
<dbReference type="PANTHER" id="PTHR14344">
    <property type="entry name" value="WD REPEAT PROTEIN"/>
    <property type="match status" value="1"/>
</dbReference>
<keyword evidence="12" id="KW-1185">Reference proteome</keyword>
<keyword evidence="5" id="KW-0677">Repeat</keyword>
<feature type="compositionally biased region" description="Basic and acidic residues" evidence="8">
    <location>
        <begin position="687"/>
        <end position="696"/>
    </location>
</feature>
<dbReference type="PANTHER" id="PTHR14344:SF3">
    <property type="entry name" value="WD REPEAT-CONTAINING PROTEIN 6"/>
    <property type="match status" value="1"/>
</dbReference>
<evidence type="ECO:0000256" key="1">
    <source>
        <dbReference type="ARBA" id="ARBA00004496"/>
    </source>
</evidence>
<accession>A0ABP1FXK4</accession>
<evidence type="ECO:0000256" key="4">
    <source>
        <dbReference type="ARBA" id="ARBA00022694"/>
    </source>
</evidence>
<dbReference type="Pfam" id="PF00400">
    <property type="entry name" value="WD40"/>
    <property type="match status" value="3"/>
</dbReference>
<evidence type="ECO:0000256" key="6">
    <source>
        <dbReference type="ARBA" id="ARBA00038255"/>
    </source>
</evidence>
<dbReference type="CDD" id="cd00552">
    <property type="entry name" value="RaiA"/>
    <property type="match status" value="1"/>
</dbReference>
<dbReference type="PROSITE" id="PS50294">
    <property type="entry name" value="WD_REPEATS_REGION"/>
    <property type="match status" value="1"/>
</dbReference>
<keyword evidence="9" id="KW-0732">Signal</keyword>
<evidence type="ECO:0000256" key="2">
    <source>
        <dbReference type="ARBA" id="ARBA00022490"/>
    </source>
</evidence>
<keyword evidence="3 7" id="KW-0853">WD repeat</keyword>
<name>A0ABP1FXK4_9CHLO</name>
<dbReference type="Pfam" id="PF02482">
    <property type="entry name" value="Ribosomal_S30AE"/>
    <property type="match status" value="1"/>
</dbReference>
<dbReference type="InterPro" id="IPR015943">
    <property type="entry name" value="WD40/YVTN_repeat-like_dom_sf"/>
</dbReference>
<dbReference type="InterPro" id="IPR034694">
    <property type="entry name" value="HPF_long/plastid"/>
</dbReference>
<dbReference type="Gene3D" id="2.130.10.10">
    <property type="entry name" value="YVTN repeat-like/Quinoprotein amine dehydrogenase"/>
    <property type="match status" value="2"/>
</dbReference>
<evidence type="ECO:0000256" key="9">
    <source>
        <dbReference type="SAM" id="SignalP"/>
    </source>
</evidence>
<dbReference type="NCBIfam" id="TIGR00741">
    <property type="entry name" value="yfiA"/>
    <property type="match status" value="1"/>
</dbReference>
<feature type="repeat" description="WD" evidence="7">
    <location>
        <begin position="198"/>
        <end position="227"/>
    </location>
</feature>
<dbReference type="SUPFAM" id="SSF69754">
    <property type="entry name" value="Ribosome binding protein Y (YfiA homologue)"/>
    <property type="match status" value="1"/>
</dbReference>
<comment type="caution">
    <text evidence="11">The sequence shown here is derived from an EMBL/GenBank/DDBJ whole genome shotgun (WGS) entry which is preliminary data.</text>
</comment>
<dbReference type="InterPro" id="IPR038416">
    <property type="entry name" value="Ribosom_S30AE_C_sf"/>
</dbReference>
<evidence type="ECO:0000259" key="10">
    <source>
        <dbReference type="Pfam" id="PF16321"/>
    </source>
</evidence>
<feature type="chain" id="PRO_5046098871" evidence="9">
    <location>
        <begin position="21"/>
        <end position="1501"/>
    </location>
</feature>
<keyword evidence="4" id="KW-0819">tRNA processing</keyword>
<dbReference type="HAMAP" id="MF_00839">
    <property type="entry name" value="HPF"/>
    <property type="match status" value="1"/>
</dbReference>
<gene>
    <name evidence="11" type="primary">g5363</name>
    <name evidence="11" type="ORF">VP750_LOCUS4587</name>
</gene>
<dbReference type="InterPro" id="IPR032528">
    <property type="entry name" value="Ribosom_S30AE_C"/>
</dbReference>
<protein>
    <submittedName>
        <fullName evidence="11">G5363 protein</fullName>
    </submittedName>
</protein>
<evidence type="ECO:0000313" key="11">
    <source>
        <dbReference type="EMBL" id="CAL5222928.1"/>
    </source>
</evidence>
<evidence type="ECO:0000256" key="5">
    <source>
        <dbReference type="ARBA" id="ARBA00022737"/>
    </source>
</evidence>
<dbReference type="Proteomes" id="UP001497392">
    <property type="component" value="Unassembled WGS sequence"/>
</dbReference>
<dbReference type="InterPro" id="IPR036322">
    <property type="entry name" value="WD40_repeat_dom_sf"/>
</dbReference>
<sequence>MTTLLMYPSLVASVACTCHGAAVELESIIRLAIFPEWTMDGLIWQGRNGQALAAVGLSNNSVAVYQQAAGAGRAKWQRVLLACCTEKLLLYSQALHLGAQEGAGQDIWVVAGTVFLDVLIWKCSHGAAESDGTVDQSCPPLYCLKGHKGSIHRVVWAPDGQAVASASDDRSVMIWQLPEQAPGSAETGTSMMEAASVLTGHQARLWDAKFAGDLVVSASEDCTCRVWHKGVCMAVLQGHKGRGIWRIQLLPNLRLATAGADGSIKIWPLANFLPAEVTAAASQPGEAAVGAPLESFRLSQSIMQDASGEESSSSKVEDWVRPMALASHFLLYIGTHQGRLQRVQLPSPGAPERWEQLWQNERREALMCLAVCRAEDAEMAGGAQVRSAIAQHDLVLTGTQSGAASLIRVPRMQLQTSLQPSKVPNDDTTVVSWQAHGGEPVLGSFWAACFGADVAITAALHGGLRLWSVARLLEAATTHPCSQVNLDDAERALMAEAVSPFGARVLELDLSLEMGVLVCGDRWGNIAAFSMPAEALSRSGAVTRLELVAAIRGSEPHMPISLVSISAADSRVTVASHDGCLRHYRYRPPCNAAGASKGLAASLSDETAFRLSPNCDMAASSSHIEPAAHSGDVTYGEIDEKEHESKSGLSGNSRGIIQSGNEEAPAESLRAPEAAERSGEACNGHMQRTDHDREEQPSQPSRILEHIESRQQGDNVDNTPGERSEREFNSTALGDLNVEAVSALTVIESQLLYSSEGDKPDHLLSGFQADDWILYSTTHQAELARVRCGGWRRQYTHIVSTPFTFTFACYRNRHIHIDRRHGHDGICQHGSLGAGQSAQSLHAHHHGREIQCMQLLQAPQPQQAIAVITGGEDSTLRSFVLHPGSTGQKGVVTDSREVAEHAAGSSVKAMAALQIGPESWYVITAGSKEVLMAWRFSFQASSSSAEASLQHQWLATRPPPRTGLRPKSRKQGASVAATEHRYLAVAVLPAMAGCLHVVAASSSATLQLLRLDLMTKRWDHISNLEWHTSPVLSLASLEMPGNSAAKASNAGCLVVSGATDGSMALWHLQLPGSAEDPDQAAKALLAERLLCMPSLHQSGVNAVSMSFAPGSTGTSPKVLVATGGDDQALGVIKVALERRCSKQGLLATVQSSTMLDNAHSSAIKSVWTDGRSVLSVGLDQRLRSWGVRADRVQSTDADSRLSSGDATQEMEVEEAESCAVQVLEPAALHAVQRHAEAGQEAEWLVGVVGRGTQVLGYTTDAGRHASLPSSLRRSGACVKCRRNILEVSAVASAEPSTVKIITQGRHVEVTESLKKYVNDKVGKVVVKYEAAIKEVDVKLSVSGGDSGKGPKQQKTEITIYTLRNGVVRAEDVESSLYASIDLVADKVARKLRKMKEKAIAKGKWQGPGGPRGGETIGQSLPSEAEDLVDELPIDQQPAAFPEIVRTKTFNLPPMTLEEALVQVEQVGHDFYLFRDKYTNQVRVLYKRKHSGYGVIVPKLDD</sequence>
<feature type="domain" description="Sigma 54 modulation/S30EA ribosomal protein C-terminal" evidence="10">
    <location>
        <begin position="1441"/>
        <end position="1494"/>
    </location>
</feature>
<dbReference type="SMART" id="SM00320">
    <property type="entry name" value="WD40"/>
    <property type="match status" value="8"/>
</dbReference>
<evidence type="ECO:0000256" key="8">
    <source>
        <dbReference type="SAM" id="MobiDB-lite"/>
    </source>
</evidence>
<dbReference type="InterPro" id="IPR001680">
    <property type="entry name" value="WD40_rpt"/>
</dbReference>
<feature type="compositionally biased region" description="Gly residues" evidence="8">
    <location>
        <begin position="1405"/>
        <end position="1415"/>
    </location>
</feature>
<dbReference type="Gene3D" id="3.30.505.50">
    <property type="entry name" value="Sigma 54 modulation/S30EA ribosomal protein, C-terminal domain"/>
    <property type="match status" value="1"/>
</dbReference>
<dbReference type="InterPro" id="IPR051973">
    <property type="entry name" value="tRNA_Anticodon_Mtase-Reg"/>
</dbReference>
<dbReference type="InterPro" id="IPR003489">
    <property type="entry name" value="RHF/RaiA"/>
</dbReference>
<dbReference type="EMBL" id="CAXHTA020000007">
    <property type="protein sequence ID" value="CAL5222928.1"/>
    <property type="molecule type" value="Genomic_DNA"/>
</dbReference>
<feature type="signal peptide" evidence="9">
    <location>
        <begin position="1"/>
        <end position="20"/>
    </location>
</feature>
<dbReference type="SUPFAM" id="SSF50978">
    <property type="entry name" value="WD40 repeat-like"/>
    <property type="match status" value="2"/>
</dbReference>
<evidence type="ECO:0000256" key="3">
    <source>
        <dbReference type="ARBA" id="ARBA00022574"/>
    </source>
</evidence>
<dbReference type="InterPro" id="IPR036567">
    <property type="entry name" value="RHF-like"/>
</dbReference>
<dbReference type="Gene3D" id="3.30.160.100">
    <property type="entry name" value="Ribosome hibernation promotion factor-like"/>
    <property type="match status" value="1"/>
</dbReference>
<feature type="compositionally biased region" description="Polar residues" evidence="8">
    <location>
        <begin position="647"/>
        <end position="661"/>
    </location>
</feature>
<dbReference type="Pfam" id="PF16321">
    <property type="entry name" value="Ribosom_S30AE_C"/>
    <property type="match status" value="1"/>
</dbReference>